<dbReference type="Gene3D" id="3.60.10.10">
    <property type="entry name" value="Endonuclease/exonuclease/phosphatase"/>
    <property type="match status" value="1"/>
</dbReference>
<sequence length="242" mass="27077">MFAVLEAKIVSVLTNKVNPYAAKGQFLLAHKRCLSHAGTVAMTFLRIFADHQEIKVVTQTGDRMITAISSPIGIGFINTHRKPDMNAGTRRVYWNTLRCTISRLYHGGTDKYGVKVDPAKALIIVGDFNASIVDNSSADDQSLKTLIEEFGSSVVLTENTYFCDHSNTVARYDYILYTSNLNFCRKLEDLDTIISDHKAIFTELKVTSHPVANVPHEKYKDQNWASFKKIVGTSKTLIRVQA</sequence>
<evidence type="ECO:0000313" key="2">
    <source>
        <dbReference type="Proteomes" id="UP000015104"/>
    </source>
</evidence>
<reference evidence="2" key="1">
    <citation type="submission" date="2011-08" db="EMBL/GenBank/DDBJ databases">
        <authorList>
            <person name="Rombauts S."/>
        </authorList>
    </citation>
    <scope>NUCLEOTIDE SEQUENCE</scope>
    <source>
        <strain evidence="2">London</strain>
    </source>
</reference>
<dbReference type="Proteomes" id="UP000015104">
    <property type="component" value="Unassembled WGS sequence"/>
</dbReference>
<dbReference type="HOGENOM" id="CLU_1148508_0_0_1"/>
<dbReference type="AlphaFoldDB" id="T1K0D9"/>
<keyword evidence="2" id="KW-1185">Reference proteome</keyword>
<dbReference type="InterPro" id="IPR036691">
    <property type="entry name" value="Endo/exonu/phosph_ase_sf"/>
</dbReference>
<reference evidence="1" key="2">
    <citation type="submission" date="2015-06" db="UniProtKB">
        <authorList>
            <consortium name="EnsemblMetazoa"/>
        </authorList>
    </citation>
    <scope>IDENTIFICATION</scope>
</reference>
<dbReference type="EMBL" id="CAEY01001140">
    <property type="status" value="NOT_ANNOTATED_CDS"/>
    <property type="molecule type" value="Genomic_DNA"/>
</dbReference>
<organism evidence="1 2">
    <name type="scientific">Tetranychus urticae</name>
    <name type="common">Two-spotted spider mite</name>
    <dbReference type="NCBI Taxonomy" id="32264"/>
    <lineage>
        <taxon>Eukaryota</taxon>
        <taxon>Metazoa</taxon>
        <taxon>Ecdysozoa</taxon>
        <taxon>Arthropoda</taxon>
        <taxon>Chelicerata</taxon>
        <taxon>Arachnida</taxon>
        <taxon>Acari</taxon>
        <taxon>Acariformes</taxon>
        <taxon>Trombidiformes</taxon>
        <taxon>Prostigmata</taxon>
        <taxon>Eleutherengona</taxon>
        <taxon>Raphignathae</taxon>
        <taxon>Tetranychoidea</taxon>
        <taxon>Tetranychidae</taxon>
        <taxon>Tetranychus</taxon>
    </lineage>
</organism>
<protein>
    <recommendedName>
        <fullName evidence="3">Endonuclease/exonuclease/phosphatase domain-containing protein</fullName>
    </recommendedName>
</protein>
<proteinExistence type="predicted"/>
<dbReference type="EnsemblMetazoa" id="tetur03g07410.1">
    <property type="protein sequence ID" value="tetur03g07410.1"/>
    <property type="gene ID" value="tetur03g07410"/>
</dbReference>
<name>T1K0D9_TETUR</name>
<accession>T1K0D9</accession>
<dbReference type="SUPFAM" id="SSF56219">
    <property type="entry name" value="DNase I-like"/>
    <property type="match status" value="1"/>
</dbReference>
<evidence type="ECO:0000313" key="1">
    <source>
        <dbReference type="EnsemblMetazoa" id="tetur03g07410.1"/>
    </source>
</evidence>
<evidence type="ECO:0008006" key="3">
    <source>
        <dbReference type="Google" id="ProtNLM"/>
    </source>
</evidence>